<evidence type="ECO:0000256" key="5">
    <source>
        <dbReference type="ARBA" id="ARBA00022857"/>
    </source>
</evidence>
<evidence type="ECO:0000256" key="3">
    <source>
        <dbReference type="ARBA" id="ARBA00012856"/>
    </source>
</evidence>
<comment type="catalytic activity">
    <reaction evidence="7">
        <text>(6S)-5,6,7,8-tetrahydrofolate + NADP(+) = 7,8-dihydrofolate + NADPH + H(+)</text>
        <dbReference type="Rhea" id="RHEA:15009"/>
        <dbReference type="ChEBI" id="CHEBI:15378"/>
        <dbReference type="ChEBI" id="CHEBI:57451"/>
        <dbReference type="ChEBI" id="CHEBI:57453"/>
        <dbReference type="ChEBI" id="CHEBI:57783"/>
        <dbReference type="ChEBI" id="CHEBI:58349"/>
        <dbReference type="EC" id="1.5.1.3"/>
    </reaction>
</comment>
<evidence type="ECO:0000256" key="4">
    <source>
        <dbReference type="ARBA" id="ARBA00022563"/>
    </source>
</evidence>
<evidence type="ECO:0000256" key="2">
    <source>
        <dbReference type="ARBA" id="ARBA00009539"/>
    </source>
</evidence>
<dbReference type="EC" id="1.5.1.3" evidence="3 7"/>
<accession>A0ABT0VIZ6</accession>
<dbReference type="Gene3D" id="3.40.430.10">
    <property type="entry name" value="Dihydrofolate Reductase, subunit A"/>
    <property type="match status" value="1"/>
</dbReference>
<dbReference type="PIRSF" id="PIRSF000194">
    <property type="entry name" value="DHFR"/>
    <property type="match status" value="1"/>
</dbReference>
<dbReference type="EMBL" id="JAGMVS010000068">
    <property type="protein sequence ID" value="MCM2437801.1"/>
    <property type="molecule type" value="Genomic_DNA"/>
</dbReference>
<organism evidence="9 10">
    <name type="scientific">Periweissella beninensis</name>
    <dbReference type="NCBI Taxonomy" id="504936"/>
    <lineage>
        <taxon>Bacteria</taxon>
        <taxon>Bacillati</taxon>
        <taxon>Bacillota</taxon>
        <taxon>Bacilli</taxon>
        <taxon>Lactobacillales</taxon>
        <taxon>Lactobacillaceae</taxon>
        <taxon>Periweissella</taxon>
    </lineage>
</organism>
<dbReference type="Proteomes" id="UP001057481">
    <property type="component" value="Unassembled WGS sequence"/>
</dbReference>
<evidence type="ECO:0000259" key="8">
    <source>
        <dbReference type="PROSITE" id="PS51330"/>
    </source>
</evidence>
<protein>
    <recommendedName>
        <fullName evidence="3 7">Dihydrofolate reductase</fullName>
        <ecNumber evidence="3 7">1.5.1.3</ecNumber>
    </recommendedName>
</protein>
<dbReference type="InterPro" id="IPR012259">
    <property type="entry name" value="DHFR"/>
</dbReference>
<sequence>MINMVWAQANGRVLAKNGGIPWYLPADLAFFKAQTIGHPIVMGRNTFLSFKGRPLPQRRNIILTHDHDFKAPVDFEIMYSVAEVLAETVEKGDDLSVIGGRPIFDSFMSVADELVVTEIDADIEGDVFMPEIDTNTWQLVSSKVGVLDEKNKLPHVFNIYKRAAKISATEIMAD</sequence>
<name>A0ABT0VIZ6_9LACO</name>
<feature type="domain" description="DHFR" evidence="8">
    <location>
        <begin position="1"/>
        <end position="162"/>
    </location>
</feature>
<evidence type="ECO:0000256" key="1">
    <source>
        <dbReference type="ARBA" id="ARBA00004903"/>
    </source>
</evidence>
<dbReference type="InterPro" id="IPR001796">
    <property type="entry name" value="DHFR_dom"/>
</dbReference>
<dbReference type="SUPFAM" id="SSF53597">
    <property type="entry name" value="Dihydrofolate reductase-like"/>
    <property type="match status" value="1"/>
</dbReference>
<keyword evidence="4 7" id="KW-0554">One-carbon metabolism</keyword>
<evidence type="ECO:0000256" key="6">
    <source>
        <dbReference type="ARBA" id="ARBA00023002"/>
    </source>
</evidence>
<comment type="caution">
    <text evidence="9">The sequence shown here is derived from an EMBL/GenBank/DDBJ whole genome shotgun (WGS) entry which is preliminary data.</text>
</comment>
<evidence type="ECO:0000256" key="7">
    <source>
        <dbReference type="PIRNR" id="PIRNR000194"/>
    </source>
</evidence>
<comment type="pathway">
    <text evidence="1 7">Cofactor biosynthesis; tetrahydrofolate biosynthesis; 5,6,7,8-tetrahydrofolate from 7,8-dihydrofolate: step 1/1.</text>
</comment>
<dbReference type="CDD" id="cd00209">
    <property type="entry name" value="DHFR"/>
    <property type="match status" value="1"/>
</dbReference>
<dbReference type="PANTHER" id="PTHR48069">
    <property type="entry name" value="DIHYDROFOLATE REDUCTASE"/>
    <property type="match status" value="1"/>
</dbReference>
<evidence type="ECO:0000313" key="10">
    <source>
        <dbReference type="Proteomes" id="UP001057481"/>
    </source>
</evidence>
<proteinExistence type="inferred from homology"/>
<dbReference type="PRINTS" id="PR00070">
    <property type="entry name" value="DHFR"/>
</dbReference>
<dbReference type="Pfam" id="PF00186">
    <property type="entry name" value="DHFR_1"/>
    <property type="match status" value="1"/>
</dbReference>
<dbReference type="RefSeq" id="WP_205143708.1">
    <property type="nucleotide sequence ID" value="NZ_JAFBDN010000009.1"/>
</dbReference>
<keyword evidence="5 7" id="KW-0521">NADP</keyword>
<dbReference type="PANTHER" id="PTHR48069:SF3">
    <property type="entry name" value="DIHYDROFOLATE REDUCTASE"/>
    <property type="match status" value="1"/>
</dbReference>
<dbReference type="InterPro" id="IPR024072">
    <property type="entry name" value="DHFR-like_dom_sf"/>
</dbReference>
<dbReference type="PROSITE" id="PS51330">
    <property type="entry name" value="DHFR_2"/>
    <property type="match status" value="1"/>
</dbReference>
<gene>
    <name evidence="9" type="ORF">KAK10_07755</name>
</gene>
<reference evidence="9" key="1">
    <citation type="submission" date="2021-04" db="EMBL/GenBank/DDBJ databases">
        <title>Taxonomic assessment of Weissella genus.</title>
        <authorList>
            <person name="Fanelli F."/>
            <person name="Chieffi D."/>
            <person name="Dell'Aquila A."/>
            <person name="Gyu-Sung C."/>
            <person name="Franz C.M.A.P."/>
            <person name="Fusco V."/>
        </authorList>
    </citation>
    <scope>NUCLEOTIDE SEQUENCE</scope>
    <source>
        <strain evidence="9">LMG 25373</strain>
    </source>
</reference>
<evidence type="ECO:0000313" key="9">
    <source>
        <dbReference type="EMBL" id="MCM2437801.1"/>
    </source>
</evidence>
<comment type="function">
    <text evidence="7">Key enzyme in folate metabolism. Catalyzes an essential reaction for de novo glycine and purine synthesis, and for DNA precursor synthesis.</text>
</comment>
<keyword evidence="10" id="KW-1185">Reference proteome</keyword>
<keyword evidence="6 7" id="KW-0560">Oxidoreductase</keyword>
<comment type="similarity">
    <text evidence="2 7">Belongs to the dihydrofolate reductase family.</text>
</comment>